<evidence type="ECO:0008006" key="4">
    <source>
        <dbReference type="Google" id="ProtNLM"/>
    </source>
</evidence>
<dbReference type="GO" id="GO:0016020">
    <property type="term" value="C:membrane"/>
    <property type="evidence" value="ECO:0007669"/>
    <property type="project" value="InterPro"/>
</dbReference>
<feature type="transmembrane region" description="Helical" evidence="1">
    <location>
        <begin position="213"/>
        <end position="232"/>
    </location>
</feature>
<keyword evidence="3" id="KW-1185">Reference proteome</keyword>
<name>A0AA38I567_9CUCU</name>
<dbReference type="Proteomes" id="UP001168821">
    <property type="component" value="Unassembled WGS sequence"/>
</dbReference>
<keyword evidence="1" id="KW-0812">Transmembrane</keyword>
<dbReference type="EMBL" id="JALNTZ010000006">
    <property type="protein sequence ID" value="KAJ3649575.1"/>
    <property type="molecule type" value="Genomic_DNA"/>
</dbReference>
<keyword evidence="1" id="KW-1133">Transmembrane helix</keyword>
<dbReference type="Pfam" id="PF05571">
    <property type="entry name" value="JAMP"/>
    <property type="match status" value="1"/>
</dbReference>
<comment type="caution">
    <text evidence="2">The sequence shown here is derived from an EMBL/GenBank/DDBJ whole genome shotgun (WGS) entry which is preliminary data.</text>
</comment>
<evidence type="ECO:0000313" key="3">
    <source>
        <dbReference type="Proteomes" id="UP001168821"/>
    </source>
</evidence>
<feature type="transmembrane region" description="Helical" evidence="1">
    <location>
        <begin position="277"/>
        <end position="295"/>
    </location>
</feature>
<proteinExistence type="predicted"/>
<dbReference type="GO" id="GO:0031625">
    <property type="term" value="F:ubiquitin protein ligase binding"/>
    <property type="evidence" value="ECO:0007669"/>
    <property type="project" value="TreeGrafter"/>
</dbReference>
<keyword evidence="1" id="KW-0472">Membrane</keyword>
<dbReference type="GO" id="GO:0006986">
    <property type="term" value="P:response to unfolded protein"/>
    <property type="evidence" value="ECO:0007669"/>
    <property type="project" value="InterPro"/>
</dbReference>
<feature type="transmembrane region" description="Helical" evidence="1">
    <location>
        <begin position="88"/>
        <end position="110"/>
    </location>
</feature>
<dbReference type="GO" id="GO:0036503">
    <property type="term" value="P:ERAD pathway"/>
    <property type="evidence" value="ECO:0007669"/>
    <property type="project" value="TreeGrafter"/>
</dbReference>
<feature type="transmembrane region" description="Helical" evidence="1">
    <location>
        <begin position="155"/>
        <end position="177"/>
    </location>
</feature>
<protein>
    <recommendedName>
        <fullName evidence="4">JNK1/MAPK8-associated membrane protein</fullName>
    </recommendedName>
</protein>
<evidence type="ECO:0000256" key="1">
    <source>
        <dbReference type="SAM" id="Phobius"/>
    </source>
</evidence>
<dbReference type="InterPro" id="IPR008485">
    <property type="entry name" value="JAMP"/>
</dbReference>
<feature type="transmembrane region" description="Helical" evidence="1">
    <location>
        <begin position="58"/>
        <end position="76"/>
    </location>
</feature>
<dbReference type="PANTHER" id="PTHR12740:SF4">
    <property type="entry name" value="JNK1_MAPK8-ASSOCIATED MEMBRANE PROTEIN"/>
    <property type="match status" value="1"/>
</dbReference>
<evidence type="ECO:0000313" key="2">
    <source>
        <dbReference type="EMBL" id="KAJ3649575.1"/>
    </source>
</evidence>
<dbReference type="AlphaFoldDB" id="A0AA38I567"/>
<sequence>MCDNKVNRDLSCPGWYCGRMFLPDGQISDCGSCPRGFRRNDTSCMCEPCMDTPTFYDWLYLGFMVLLVLVLHWFFIDMVSMRRSFKKDVLVLHFTALVEVLISGIISLLFTHPFGEFTIQSCGVRTLADWYTLLHNPAPNYEEKIHCTQEAVYPLYTLVFIFYALTLTTMLLIRPWVCRKYLPRQSKMSIYAAMYYIPILVVTHALIGGLLYYAFPILVVILSVISCAYHFALKLNQSISSLIITTVVEPRNVVILVGHWCLHAYGLISITQLTDPTLHSLLLLLVPLPALFYIFTAKFTDPNIFT</sequence>
<reference evidence="2" key="1">
    <citation type="journal article" date="2023" name="G3 (Bethesda)">
        <title>Whole genome assemblies of Zophobas morio and Tenebrio molitor.</title>
        <authorList>
            <person name="Kaur S."/>
            <person name="Stinson S.A."/>
            <person name="diCenzo G.C."/>
        </authorList>
    </citation>
    <scope>NUCLEOTIDE SEQUENCE</scope>
    <source>
        <strain evidence="2">QUZm001</strain>
    </source>
</reference>
<gene>
    <name evidence="2" type="ORF">Zmor_021311</name>
</gene>
<accession>A0AA38I567</accession>
<organism evidence="2 3">
    <name type="scientific">Zophobas morio</name>
    <dbReference type="NCBI Taxonomy" id="2755281"/>
    <lineage>
        <taxon>Eukaryota</taxon>
        <taxon>Metazoa</taxon>
        <taxon>Ecdysozoa</taxon>
        <taxon>Arthropoda</taxon>
        <taxon>Hexapoda</taxon>
        <taxon>Insecta</taxon>
        <taxon>Pterygota</taxon>
        <taxon>Neoptera</taxon>
        <taxon>Endopterygota</taxon>
        <taxon>Coleoptera</taxon>
        <taxon>Polyphaga</taxon>
        <taxon>Cucujiformia</taxon>
        <taxon>Tenebrionidae</taxon>
        <taxon>Zophobas</taxon>
    </lineage>
</organism>
<dbReference type="PANTHER" id="PTHR12740">
    <property type="entry name" value="JNK1/MAPK8-ASSOCIATED MEMBRANE PROTEIN"/>
    <property type="match status" value="1"/>
</dbReference>
<feature type="transmembrane region" description="Helical" evidence="1">
    <location>
        <begin position="189"/>
        <end position="207"/>
    </location>
</feature>
<feature type="transmembrane region" description="Helical" evidence="1">
    <location>
        <begin position="253"/>
        <end position="271"/>
    </location>
</feature>